<dbReference type="PANTHER" id="PTHR35851">
    <property type="entry name" value="CELL DIVISION PROTEIN FTSQ"/>
    <property type="match status" value="1"/>
</dbReference>
<dbReference type="InterPro" id="IPR005548">
    <property type="entry name" value="Cell_div_FtsQ/DivIB_C"/>
</dbReference>
<organism evidence="12 13">
    <name type="scientific">Microbaculum marinisediminis</name>
    <dbReference type="NCBI Taxonomy" id="2931392"/>
    <lineage>
        <taxon>Bacteria</taxon>
        <taxon>Pseudomonadati</taxon>
        <taxon>Pseudomonadota</taxon>
        <taxon>Alphaproteobacteria</taxon>
        <taxon>Hyphomicrobiales</taxon>
        <taxon>Tepidamorphaceae</taxon>
        <taxon>Microbaculum</taxon>
    </lineage>
</organism>
<dbReference type="InterPro" id="IPR034746">
    <property type="entry name" value="POTRA"/>
</dbReference>
<dbReference type="Proteomes" id="UP001320898">
    <property type="component" value="Unassembled WGS sequence"/>
</dbReference>
<dbReference type="AlphaFoldDB" id="A0AAW5QWZ0"/>
<evidence type="ECO:0000256" key="2">
    <source>
        <dbReference type="ARBA" id="ARBA00022475"/>
    </source>
</evidence>
<sequence length="313" mass="33987">MGRQSRGGPDGRRRGVESRLHEPAPRRRARTGAFARLIGSFDDIRIPNRAGLYGVAALFAATGAFGAVAGDHLGDVRRSVFVAADYVTAKAGFGIQSVVITGHREVGESDVLRALEIGDATSLLTFNAHWARKRLSDIAWVKSATVQKLFPGTLRIDLVEREPYALWQLTGIVSLIDRDGEVIGELADERFASLPLVVGAGANKRAGELMALVAPHPSVATRLRAAVRVADRRWNLMLDNGVEIRLPEKNADAALTELDTLTAKQGLMARDIVLIDLRLADRVVVRLSDQAAMQRKAAMKSKGTSRQRKGQDT</sequence>
<accession>A0AAW5QWZ0</accession>
<comment type="subcellular location">
    <subcellularLocation>
        <location evidence="9">Cell inner membrane</location>
        <topology evidence="9">Single-pass type II membrane protein</topology>
    </subcellularLocation>
    <subcellularLocation>
        <location evidence="1">Membrane</location>
    </subcellularLocation>
    <text evidence="9">Localizes to the division septum.</text>
</comment>
<feature type="compositionally biased region" description="Basic and acidic residues" evidence="10">
    <location>
        <begin position="9"/>
        <end position="25"/>
    </location>
</feature>
<feature type="domain" description="POTRA" evidence="11">
    <location>
        <begin position="93"/>
        <end position="161"/>
    </location>
</feature>
<dbReference type="HAMAP" id="MF_00911">
    <property type="entry name" value="FtsQ_subfam"/>
    <property type="match status" value="1"/>
</dbReference>
<reference evidence="12 13" key="1">
    <citation type="submission" date="2022-04" db="EMBL/GenBank/DDBJ databases">
        <authorList>
            <person name="Ye Y.-Q."/>
            <person name="Du Z.-J."/>
        </authorList>
    </citation>
    <scope>NUCLEOTIDE SEQUENCE [LARGE SCALE GENOMIC DNA]</scope>
    <source>
        <strain evidence="12 13">A6E488</strain>
    </source>
</reference>
<dbReference type="GO" id="GO:0005886">
    <property type="term" value="C:plasma membrane"/>
    <property type="evidence" value="ECO:0007669"/>
    <property type="project" value="UniProtKB-SubCell"/>
</dbReference>
<keyword evidence="5 9" id="KW-0812">Transmembrane</keyword>
<gene>
    <name evidence="9" type="primary">ftsQ</name>
    <name evidence="12" type="ORF">MUB46_12000</name>
</gene>
<dbReference type="Gene3D" id="3.40.50.11690">
    <property type="entry name" value="Cell division protein FtsQ/DivIB"/>
    <property type="match status" value="1"/>
</dbReference>
<protein>
    <recommendedName>
        <fullName evidence="9">Cell division protein FtsQ</fullName>
    </recommendedName>
</protein>
<evidence type="ECO:0000256" key="8">
    <source>
        <dbReference type="ARBA" id="ARBA00023306"/>
    </source>
</evidence>
<dbReference type="Pfam" id="PF03799">
    <property type="entry name" value="FtsQ_DivIB_C"/>
    <property type="match status" value="1"/>
</dbReference>
<dbReference type="InterPro" id="IPR026579">
    <property type="entry name" value="FtsQ"/>
</dbReference>
<keyword evidence="8 9" id="KW-0131">Cell cycle</keyword>
<dbReference type="GO" id="GO:0090529">
    <property type="term" value="P:cell septum assembly"/>
    <property type="evidence" value="ECO:0007669"/>
    <property type="project" value="InterPro"/>
</dbReference>
<dbReference type="RefSeq" id="WP_261616164.1">
    <property type="nucleotide sequence ID" value="NZ_JALIDZ010000005.1"/>
</dbReference>
<evidence type="ECO:0000256" key="7">
    <source>
        <dbReference type="ARBA" id="ARBA00023136"/>
    </source>
</evidence>
<keyword evidence="6 9" id="KW-1133">Transmembrane helix</keyword>
<name>A0AAW5QWZ0_9HYPH</name>
<evidence type="ECO:0000256" key="9">
    <source>
        <dbReference type="HAMAP-Rule" id="MF_00911"/>
    </source>
</evidence>
<dbReference type="PANTHER" id="PTHR35851:SF1">
    <property type="entry name" value="CELL DIVISION PROTEIN FTSQ"/>
    <property type="match status" value="1"/>
</dbReference>
<evidence type="ECO:0000256" key="5">
    <source>
        <dbReference type="ARBA" id="ARBA00022692"/>
    </source>
</evidence>
<evidence type="ECO:0000256" key="10">
    <source>
        <dbReference type="SAM" id="MobiDB-lite"/>
    </source>
</evidence>
<dbReference type="Pfam" id="PF08478">
    <property type="entry name" value="POTRA_1"/>
    <property type="match status" value="1"/>
</dbReference>
<evidence type="ECO:0000256" key="3">
    <source>
        <dbReference type="ARBA" id="ARBA00022519"/>
    </source>
</evidence>
<proteinExistence type="inferred from homology"/>
<dbReference type="GO" id="GO:0032153">
    <property type="term" value="C:cell division site"/>
    <property type="evidence" value="ECO:0007669"/>
    <property type="project" value="UniProtKB-UniRule"/>
</dbReference>
<evidence type="ECO:0000256" key="6">
    <source>
        <dbReference type="ARBA" id="ARBA00022989"/>
    </source>
</evidence>
<dbReference type="Gene3D" id="3.10.20.310">
    <property type="entry name" value="membrane protein fhac"/>
    <property type="match status" value="1"/>
</dbReference>
<evidence type="ECO:0000256" key="4">
    <source>
        <dbReference type="ARBA" id="ARBA00022618"/>
    </source>
</evidence>
<keyword evidence="2 9" id="KW-1003">Cell membrane</keyword>
<dbReference type="GO" id="GO:0043093">
    <property type="term" value="P:FtsZ-dependent cytokinesis"/>
    <property type="evidence" value="ECO:0007669"/>
    <property type="project" value="UniProtKB-UniRule"/>
</dbReference>
<evidence type="ECO:0000313" key="12">
    <source>
        <dbReference type="EMBL" id="MCT8972581.1"/>
    </source>
</evidence>
<dbReference type="InterPro" id="IPR045335">
    <property type="entry name" value="FtsQ_C_sf"/>
</dbReference>
<keyword evidence="4 9" id="KW-0132">Cell division</keyword>
<dbReference type="PROSITE" id="PS51779">
    <property type="entry name" value="POTRA"/>
    <property type="match status" value="1"/>
</dbReference>
<evidence type="ECO:0000259" key="11">
    <source>
        <dbReference type="PROSITE" id="PS51779"/>
    </source>
</evidence>
<dbReference type="InterPro" id="IPR013685">
    <property type="entry name" value="POTRA_FtsQ_type"/>
</dbReference>
<keyword evidence="13" id="KW-1185">Reference proteome</keyword>
<comment type="function">
    <text evidence="9">Essential cell division protein.</text>
</comment>
<feature type="region of interest" description="Disordered" evidence="10">
    <location>
        <begin position="1"/>
        <end position="28"/>
    </location>
</feature>
<dbReference type="EMBL" id="JALIDZ010000005">
    <property type="protein sequence ID" value="MCT8972581.1"/>
    <property type="molecule type" value="Genomic_DNA"/>
</dbReference>
<keyword evidence="7 9" id="KW-0472">Membrane</keyword>
<comment type="similarity">
    <text evidence="9">Belongs to the FtsQ/DivIB family. FtsQ subfamily.</text>
</comment>
<keyword evidence="3 9" id="KW-0997">Cell inner membrane</keyword>
<evidence type="ECO:0000313" key="13">
    <source>
        <dbReference type="Proteomes" id="UP001320898"/>
    </source>
</evidence>
<evidence type="ECO:0000256" key="1">
    <source>
        <dbReference type="ARBA" id="ARBA00004370"/>
    </source>
</evidence>
<comment type="caution">
    <text evidence="12">The sequence shown here is derived from an EMBL/GenBank/DDBJ whole genome shotgun (WGS) entry which is preliminary data.</text>
</comment>